<protein>
    <submittedName>
        <fullName evidence="1">Uncharacterized protein</fullName>
    </submittedName>
</protein>
<proteinExistence type="predicted"/>
<evidence type="ECO:0000313" key="1">
    <source>
        <dbReference type="EMBL" id="JAD56395.1"/>
    </source>
</evidence>
<sequence length="73" mass="8346">MPCMLQTPSIPIEGDQQKSYVLGFYLTNHPLIHSFQQQKEEDSRLRTKRNSYLPSMSAHSYISAPRSGARAHL</sequence>
<dbReference type="EMBL" id="GBRH01241500">
    <property type="protein sequence ID" value="JAD56395.1"/>
    <property type="molecule type" value="Transcribed_RNA"/>
</dbReference>
<reference evidence="1" key="2">
    <citation type="journal article" date="2015" name="Data Brief">
        <title>Shoot transcriptome of the giant reed, Arundo donax.</title>
        <authorList>
            <person name="Barrero R.A."/>
            <person name="Guerrero F.D."/>
            <person name="Moolhuijzen P."/>
            <person name="Goolsby J.A."/>
            <person name="Tidwell J."/>
            <person name="Bellgard S.E."/>
            <person name="Bellgard M.I."/>
        </authorList>
    </citation>
    <scope>NUCLEOTIDE SEQUENCE</scope>
    <source>
        <tissue evidence="1">Shoot tissue taken approximately 20 cm above the soil surface</tissue>
    </source>
</reference>
<accession>A0A0A9B5D9</accession>
<dbReference type="AlphaFoldDB" id="A0A0A9B5D9"/>
<name>A0A0A9B5D9_ARUDO</name>
<reference evidence="1" key="1">
    <citation type="submission" date="2014-09" db="EMBL/GenBank/DDBJ databases">
        <authorList>
            <person name="Magalhaes I.L.F."/>
            <person name="Oliveira U."/>
            <person name="Santos F.R."/>
            <person name="Vidigal T.H.D.A."/>
            <person name="Brescovit A.D."/>
            <person name="Santos A.J."/>
        </authorList>
    </citation>
    <scope>NUCLEOTIDE SEQUENCE</scope>
    <source>
        <tissue evidence="1">Shoot tissue taken approximately 20 cm above the soil surface</tissue>
    </source>
</reference>
<organism evidence="1">
    <name type="scientific">Arundo donax</name>
    <name type="common">Giant reed</name>
    <name type="synonym">Donax arundinaceus</name>
    <dbReference type="NCBI Taxonomy" id="35708"/>
    <lineage>
        <taxon>Eukaryota</taxon>
        <taxon>Viridiplantae</taxon>
        <taxon>Streptophyta</taxon>
        <taxon>Embryophyta</taxon>
        <taxon>Tracheophyta</taxon>
        <taxon>Spermatophyta</taxon>
        <taxon>Magnoliopsida</taxon>
        <taxon>Liliopsida</taxon>
        <taxon>Poales</taxon>
        <taxon>Poaceae</taxon>
        <taxon>PACMAD clade</taxon>
        <taxon>Arundinoideae</taxon>
        <taxon>Arundineae</taxon>
        <taxon>Arundo</taxon>
    </lineage>
</organism>